<comment type="caution">
    <text evidence="1">The sequence shown here is derived from an EMBL/GenBank/DDBJ whole genome shotgun (WGS) entry which is preliminary data.</text>
</comment>
<dbReference type="EMBL" id="CM056810">
    <property type="protein sequence ID" value="KAJ8643306.1"/>
    <property type="molecule type" value="Genomic_DNA"/>
</dbReference>
<accession>A0ACC2MCE1</accession>
<sequence>MESSRKIDCKGIDATVGGLVWVHRPNGSWWPGQIIGLDELPATCLVSQKSGTPVKLLGREDANIDWYNLEKSKRVKAFRCGDYDEYIEKAKASRGDSNKKAGKYASRKDAILRALELESARSGAWKVCTRKGNSAGAKHEKLARQPCNKHGPRDYMPRDVVNAETRSTKEPSVISSEQPNQRIASQVHILQKMRRKISNNSENDDNRGSKRMRGLQDLGLRVVSKEKPIMHCHTEGSLEIVLPGSIPLSESNVFNSVASESPISMVSCSSLKRRCSHTFNAHEIFKRKHRHRPLAEVLESTAKVNFHSACDRDASPSRSSIQSINESKSIALEGTESKNTRFSVAIHNNSDSTGISAVINDSASEHGCAADVGAIHSRCLSEMKDNEFSNTLRFPKNDISDSSLNTSFGGDKNENEGFSPVLVSCESGKLQSNMLIRQPSHCSRVCSMPLNTEEFDETGSSCFTTHVNIAKPRVQSERGTEGVGGKVDNRSLGVAHALDECSHREKGELISEGTGDGSLWNIKVSYNWIPKLGLGNTDAIASCEWRSRVHNSSSYEKPAIEKLPLLTRTKESFSTQGQAVCPMPHQGSLLPLQSRFSTYSSFETAVAPITGTTTDFPLFNVNLDVHASYQGRHVPLVSLMSKLNGKAIIGHPITIEILEDGHCDLLMTGVKCCPTITSNELYDVPVKISSEQLVGVCDSLLMDGSGNGIGSFQIETECLIQEDRKNNLSSSFNRSPLSRRKLPKMRKCGVLSKKMRKLSTITGDNDRMIEEKKLTVEKWGQPIISCVPLKLVFSRINEALSSSGRLAYHKLATAKL</sequence>
<organism evidence="1 2">
    <name type="scientific">Persea americana</name>
    <name type="common">Avocado</name>
    <dbReference type="NCBI Taxonomy" id="3435"/>
    <lineage>
        <taxon>Eukaryota</taxon>
        <taxon>Viridiplantae</taxon>
        <taxon>Streptophyta</taxon>
        <taxon>Embryophyta</taxon>
        <taxon>Tracheophyta</taxon>
        <taxon>Spermatophyta</taxon>
        <taxon>Magnoliopsida</taxon>
        <taxon>Magnoliidae</taxon>
        <taxon>Laurales</taxon>
        <taxon>Lauraceae</taxon>
        <taxon>Persea</taxon>
    </lineage>
</organism>
<evidence type="ECO:0000313" key="1">
    <source>
        <dbReference type="EMBL" id="KAJ8643306.1"/>
    </source>
</evidence>
<name>A0ACC2MCE1_PERAE</name>
<dbReference type="Proteomes" id="UP001234297">
    <property type="component" value="Chromosome 2"/>
</dbReference>
<keyword evidence="2" id="KW-1185">Reference proteome</keyword>
<proteinExistence type="predicted"/>
<gene>
    <name evidence="1" type="ORF">MRB53_005054</name>
</gene>
<protein>
    <submittedName>
        <fullName evidence="1">Uncharacterized protein</fullName>
    </submittedName>
</protein>
<evidence type="ECO:0000313" key="2">
    <source>
        <dbReference type="Proteomes" id="UP001234297"/>
    </source>
</evidence>
<reference evidence="1 2" key="1">
    <citation type="journal article" date="2022" name="Hortic Res">
        <title>A haplotype resolved chromosomal level avocado genome allows analysis of novel avocado genes.</title>
        <authorList>
            <person name="Nath O."/>
            <person name="Fletcher S.J."/>
            <person name="Hayward A."/>
            <person name="Shaw L.M."/>
            <person name="Masouleh A.K."/>
            <person name="Furtado A."/>
            <person name="Henry R.J."/>
            <person name="Mitter N."/>
        </authorList>
    </citation>
    <scope>NUCLEOTIDE SEQUENCE [LARGE SCALE GENOMIC DNA]</scope>
    <source>
        <strain evidence="2">cv. Hass</strain>
    </source>
</reference>